<gene>
    <name evidence="1" type="ORF">JXQ802_LOCUS25759</name>
</gene>
<sequence>MINDLDEQYLKQLVRLLKPFKHMMTIIQCENSDQFGDDQNSENLYDDDLEHELQGITWFRERLLLLLKEMFVLDIRHVVATLLHPLYRSLKKFSNYIKNQCHQYIRRQIRLLKAEAETEEQL</sequence>
<dbReference type="Proteomes" id="UP000663870">
    <property type="component" value="Unassembled WGS sequence"/>
</dbReference>
<dbReference type="EMBL" id="CAJNOL010000880">
    <property type="protein sequence ID" value="CAF1227465.1"/>
    <property type="molecule type" value="Genomic_DNA"/>
</dbReference>
<reference evidence="1" key="1">
    <citation type="submission" date="2021-02" db="EMBL/GenBank/DDBJ databases">
        <authorList>
            <person name="Nowell W R."/>
        </authorList>
    </citation>
    <scope>NUCLEOTIDE SEQUENCE</scope>
</reference>
<dbReference type="AlphaFoldDB" id="A0A814YCV3"/>
<proteinExistence type="predicted"/>
<evidence type="ECO:0000313" key="2">
    <source>
        <dbReference type="Proteomes" id="UP000663870"/>
    </source>
</evidence>
<evidence type="ECO:0000313" key="1">
    <source>
        <dbReference type="EMBL" id="CAF1227465.1"/>
    </source>
</evidence>
<keyword evidence="2" id="KW-1185">Reference proteome</keyword>
<accession>A0A814YCV3</accession>
<protein>
    <submittedName>
        <fullName evidence="1">Uncharacterized protein</fullName>
    </submittedName>
</protein>
<organism evidence="1 2">
    <name type="scientific">Rotaria sordida</name>
    <dbReference type="NCBI Taxonomy" id="392033"/>
    <lineage>
        <taxon>Eukaryota</taxon>
        <taxon>Metazoa</taxon>
        <taxon>Spiralia</taxon>
        <taxon>Gnathifera</taxon>
        <taxon>Rotifera</taxon>
        <taxon>Eurotatoria</taxon>
        <taxon>Bdelloidea</taxon>
        <taxon>Philodinida</taxon>
        <taxon>Philodinidae</taxon>
        <taxon>Rotaria</taxon>
    </lineage>
</organism>
<comment type="caution">
    <text evidence="1">The sequence shown here is derived from an EMBL/GenBank/DDBJ whole genome shotgun (WGS) entry which is preliminary data.</text>
</comment>
<name>A0A814YCV3_9BILA</name>